<dbReference type="RefSeq" id="WP_184667181.1">
    <property type="nucleotide sequence ID" value="NZ_BAABAI010000027.1"/>
</dbReference>
<accession>A0A7W7WUW7</accession>
<evidence type="ECO:0000256" key="1">
    <source>
        <dbReference type="SAM" id="Phobius"/>
    </source>
</evidence>
<proteinExistence type="predicted"/>
<name>A0A7W7WUW7_9PSEU</name>
<keyword evidence="1" id="KW-0472">Membrane</keyword>
<feature type="transmembrane region" description="Helical" evidence="1">
    <location>
        <begin position="111"/>
        <end position="130"/>
    </location>
</feature>
<gene>
    <name evidence="2" type="ORF">F4559_001636</name>
</gene>
<keyword evidence="3" id="KW-1185">Reference proteome</keyword>
<sequence length="145" mass="15279">MESTDSRTKPFPVIALTVTHRVSGAACLAVLAYTAVALDIRAGWVRFAFAVVVIGGAAVLNLIAPRRLADPRPGDDPDQAFISGTTRLAMVSVFAAGGPIVRGSMEAGFTVLLWVGVGLVLVSIAMAYLVGALRKPPVREWFEAE</sequence>
<feature type="transmembrane region" description="Helical" evidence="1">
    <location>
        <begin position="85"/>
        <end position="105"/>
    </location>
</feature>
<keyword evidence="1" id="KW-1133">Transmembrane helix</keyword>
<feature type="transmembrane region" description="Helical" evidence="1">
    <location>
        <begin position="12"/>
        <end position="38"/>
    </location>
</feature>
<dbReference type="EMBL" id="JACHJS010000001">
    <property type="protein sequence ID" value="MBB4964277.1"/>
    <property type="molecule type" value="Genomic_DNA"/>
</dbReference>
<keyword evidence="1" id="KW-0812">Transmembrane</keyword>
<evidence type="ECO:0000313" key="2">
    <source>
        <dbReference type="EMBL" id="MBB4964277.1"/>
    </source>
</evidence>
<comment type="caution">
    <text evidence="2">The sequence shown here is derived from an EMBL/GenBank/DDBJ whole genome shotgun (WGS) entry which is preliminary data.</text>
</comment>
<evidence type="ECO:0000313" key="3">
    <source>
        <dbReference type="Proteomes" id="UP000542674"/>
    </source>
</evidence>
<reference evidence="2 3" key="1">
    <citation type="submission" date="2020-08" db="EMBL/GenBank/DDBJ databases">
        <title>Sequencing the genomes of 1000 actinobacteria strains.</title>
        <authorList>
            <person name="Klenk H.-P."/>
        </authorList>
    </citation>
    <scope>NUCLEOTIDE SEQUENCE [LARGE SCALE GENOMIC DNA]</scope>
    <source>
        <strain evidence="2 3">DSM 45084</strain>
    </source>
</reference>
<protein>
    <submittedName>
        <fullName evidence="2">Uncharacterized protein</fullName>
    </submittedName>
</protein>
<dbReference type="AlphaFoldDB" id="A0A7W7WUW7"/>
<dbReference type="Proteomes" id="UP000542674">
    <property type="component" value="Unassembled WGS sequence"/>
</dbReference>
<organism evidence="2 3">
    <name type="scientific">Saccharothrix violaceirubra</name>
    <dbReference type="NCBI Taxonomy" id="413306"/>
    <lineage>
        <taxon>Bacteria</taxon>
        <taxon>Bacillati</taxon>
        <taxon>Actinomycetota</taxon>
        <taxon>Actinomycetes</taxon>
        <taxon>Pseudonocardiales</taxon>
        <taxon>Pseudonocardiaceae</taxon>
        <taxon>Saccharothrix</taxon>
    </lineage>
</organism>
<feature type="transmembrane region" description="Helical" evidence="1">
    <location>
        <begin position="44"/>
        <end position="64"/>
    </location>
</feature>